<dbReference type="EMBL" id="MH248138">
    <property type="protein sequence ID" value="AWY08484.1"/>
    <property type="molecule type" value="Genomic_DNA"/>
</dbReference>
<accession>A0A2Z4QEY2</accession>
<proteinExistence type="predicted"/>
<keyword evidence="2" id="KW-1185">Reference proteome</keyword>
<organism evidence="1 2">
    <name type="scientific">Erwinia phage vB_EamM_Alexandra</name>
    <dbReference type="NCBI Taxonomy" id="2201424"/>
    <lineage>
        <taxon>Viruses</taxon>
        <taxon>Duplodnaviria</taxon>
        <taxon>Heunggongvirae</taxon>
        <taxon>Uroviricota</taxon>
        <taxon>Caudoviricetes</taxon>
        <taxon>Alexandravirus</taxon>
        <taxon>Alexandravirus alexandra</taxon>
    </lineage>
</organism>
<reference evidence="1 2" key="1">
    <citation type="submission" date="2018-04" db="EMBL/GenBank/DDBJ databases">
        <authorList>
            <person name="Go L.Y."/>
            <person name="Mitchell J.A."/>
        </authorList>
    </citation>
    <scope>NUCLEOTIDE SEQUENCE [LARGE SCALE GENOMIC DNA]</scope>
</reference>
<evidence type="ECO:0000313" key="1">
    <source>
        <dbReference type="EMBL" id="AWY08484.1"/>
    </source>
</evidence>
<protein>
    <submittedName>
        <fullName evidence="1">Uncharacterized protein</fullName>
    </submittedName>
</protein>
<sequence>MKHSENDYLVVRQGNKNHLVLATGNTVGLLANTMGTPDPETIKFSPKAGDVLCVLGPDPEPGMSVCGVTVRPYASMPVYGGLPRLSLFGRESEVAKACRIGVKKLPKVIEKYGLQEAIRRCKQINFVQQSGSKTHAFRSKFKKDEWSDEMTVFVDRDSVSVDVYNRLMIALGESVWTHLLSSKRKVRWMMLFNKLRNVHKIDQKTLNDLMEDFQRAGDAKDVKNVVSEELLPFVDLIFRTIARQSSMSVRELELIAANDSQAVAELWPGEIQVAEGRPDLDKAIMKNPTTLFANVFARHIDGIDVGKTLRKAIKNSLKEIRGAE</sequence>
<evidence type="ECO:0000313" key="2">
    <source>
        <dbReference type="Proteomes" id="UP000251795"/>
    </source>
</evidence>
<gene>
    <name evidence="1" type="ORF">Alexandra_220</name>
</gene>
<name>A0A2Z4QEY2_9CAUD</name>
<dbReference type="Proteomes" id="UP000251795">
    <property type="component" value="Segment"/>
</dbReference>